<gene>
    <name evidence="1" type="ORF">OSTQU699_LOCUS7766</name>
</gene>
<organism evidence="1 2">
    <name type="scientific">Ostreobium quekettii</name>
    <dbReference type="NCBI Taxonomy" id="121088"/>
    <lineage>
        <taxon>Eukaryota</taxon>
        <taxon>Viridiplantae</taxon>
        <taxon>Chlorophyta</taxon>
        <taxon>core chlorophytes</taxon>
        <taxon>Ulvophyceae</taxon>
        <taxon>TCBD clade</taxon>
        <taxon>Bryopsidales</taxon>
        <taxon>Ostreobineae</taxon>
        <taxon>Ostreobiaceae</taxon>
        <taxon>Ostreobium</taxon>
    </lineage>
</organism>
<dbReference type="EMBL" id="CAJHUC010001815">
    <property type="protein sequence ID" value="CAD7702409.1"/>
    <property type="molecule type" value="Genomic_DNA"/>
</dbReference>
<protein>
    <submittedName>
        <fullName evidence="1">Uncharacterized protein</fullName>
    </submittedName>
</protein>
<dbReference type="AlphaFoldDB" id="A0A8S1J5I7"/>
<evidence type="ECO:0000313" key="2">
    <source>
        <dbReference type="Proteomes" id="UP000708148"/>
    </source>
</evidence>
<name>A0A8S1J5I7_9CHLO</name>
<keyword evidence="2" id="KW-1185">Reference proteome</keyword>
<evidence type="ECO:0000313" key="1">
    <source>
        <dbReference type="EMBL" id="CAD7702409.1"/>
    </source>
</evidence>
<proteinExistence type="predicted"/>
<reference evidence="1" key="1">
    <citation type="submission" date="2020-12" db="EMBL/GenBank/DDBJ databases">
        <authorList>
            <person name="Iha C."/>
        </authorList>
    </citation>
    <scope>NUCLEOTIDE SEQUENCE</scope>
</reference>
<accession>A0A8S1J5I7</accession>
<sequence>MPVEALYAGLYLSGYYLVFVHRELGAASDLHPGGGAEAGGGMFLGGGSPGLRAMRLAIVALHAVPVAAALCADARSCAFRRAYISRVRGPVFVLIRLLPVWMALHDGPPASCAEGASEECFPPVMSWMWTFLLWIGAYQVAKGWQIALQIASTFCLWTMTNYSWNAILRVKLLLCGVAMPIFCAWLVDALAMREFEELNQRVRRHVPARTNPVSDNRPHSE</sequence>
<dbReference type="Proteomes" id="UP000708148">
    <property type="component" value="Unassembled WGS sequence"/>
</dbReference>
<comment type="caution">
    <text evidence="1">The sequence shown here is derived from an EMBL/GenBank/DDBJ whole genome shotgun (WGS) entry which is preliminary data.</text>
</comment>